<dbReference type="Proteomes" id="UP000663828">
    <property type="component" value="Unassembled WGS sequence"/>
</dbReference>
<dbReference type="AlphaFoldDB" id="A0A814H5R0"/>
<feature type="transmembrane region" description="Helical" evidence="6">
    <location>
        <begin position="502"/>
        <end position="523"/>
    </location>
</feature>
<dbReference type="OrthoDB" id="283575at2759"/>
<comment type="caution">
    <text evidence="10">The sequence shown here is derived from an EMBL/GenBank/DDBJ whole genome shotgun (WGS) entry which is preliminary data.</text>
</comment>
<reference evidence="10" key="1">
    <citation type="submission" date="2021-02" db="EMBL/GenBank/DDBJ databases">
        <authorList>
            <person name="Nowell W R."/>
        </authorList>
    </citation>
    <scope>NUCLEOTIDE SEQUENCE</scope>
</reference>
<organism evidence="10 12">
    <name type="scientific">Adineta ricciae</name>
    <name type="common">Rotifer</name>
    <dbReference type="NCBI Taxonomy" id="249248"/>
    <lineage>
        <taxon>Eukaryota</taxon>
        <taxon>Metazoa</taxon>
        <taxon>Spiralia</taxon>
        <taxon>Gnathifera</taxon>
        <taxon>Rotifera</taxon>
        <taxon>Eurotatoria</taxon>
        <taxon>Bdelloidea</taxon>
        <taxon>Adinetida</taxon>
        <taxon>Adinetidae</taxon>
        <taxon>Adineta</taxon>
    </lineage>
</organism>
<dbReference type="InterPro" id="IPR001881">
    <property type="entry name" value="EGF-like_Ca-bd_dom"/>
</dbReference>
<keyword evidence="6" id="KW-0812">Transmembrane</keyword>
<keyword evidence="2 7" id="KW-0732">Signal</keyword>
<dbReference type="Proteomes" id="UP000663852">
    <property type="component" value="Unassembled WGS sequence"/>
</dbReference>
<dbReference type="PROSITE" id="PS00022">
    <property type="entry name" value="EGF_1"/>
    <property type="match status" value="3"/>
</dbReference>
<evidence type="ECO:0000256" key="6">
    <source>
        <dbReference type="SAM" id="Phobius"/>
    </source>
</evidence>
<proteinExistence type="predicted"/>
<feature type="domain" description="EGF-like" evidence="8">
    <location>
        <begin position="368"/>
        <end position="409"/>
    </location>
</feature>
<feature type="signal peptide" evidence="7">
    <location>
        <begin position="1"/>
        <end position="28"/>
    </location>
</feature>
<evidence type="ECO:0000256" key="4">
    <source>
        <dbReference type="ARBA" id="ARBA00023157"/>
    </source>
</evidence>
<dbReference type="EMBL" id="CAJNOR010000534">
    <property type="protein sequence ID" value="CAF0941057.1"/>
    <property type="molecule type" value="Genomic_DNA"/>
</dbReference>
<dbReference type="GO" id="GO:0005509">
    <property type="term" value="F:calcium ion binding"/>
    <property type="evidence" value="ECO:0007669"/>
    <property type="project" value="InterPro"/>
</dbReference>
<keyword evidence="3" id="KW-0677">Repeat</keyword>
<dbReference type="Pfam" id="PF00008">
    <property type="entry name" value="EGF"/>
    <property type="match status" value="2"/>
</dbReference>
<keyword evidence="4 5" id="KW-1015">Disulfide bond</keyword>
<dbReference type="EMBL" id="CAJNOJ010000063">
    <property type="protein sequence ID" value="CAF1004779.1"/>
    <property type="molecule type" value="Genomic_DNA"/>
</dbReference>
<feature type="domain" description="EGF-like" evidence="8">
    <location>
        <begin position="411"/>
        <end position="448"/>
    </location>
</feature>
<dbReference type="Gene3D" id="2.120.10.30">
    <property type="entry name" value="TolB, C-terminal domain"/>
    <property type="match status" value="1"/>
</dbReference>
<feature type="disulfide bond" evidence="5">
    <location>
        <begin position="476"/>
        <end position="485"/>
    </location>
</feature>
<feature type="disulfide bond" evidence="5">
    <location>
        <begin position="438"/>
        <end position="447"/>
    </location>
</feature>
<keyword evidence="1 5" id="KW-0245">EGF-like domain</keyword>
<dbReference type="PROSITE" id="PS01186">
    <property type="entry name" value="EGF_2"/>
    <property type="match status" value="3"/>
</dbReference>
<evidence type="ECO:0000259" key="8">
    <source>
        <dbReference type="PROSITE" id="PS50026"/>
    </source>
</evidence>
<dbReference type="PANTHER" id="PTHR12916:SF4">
    <property type="entry name" value="UNINFLATABLE, ISOFORM C"/>
    <property type="match status" value="1"/>
</dbReference>
<protein>
    <recommendedName>
        <fullName evidence="8">EGF-like domain-containing protein</fullName>
    </recommendedName>
</protein>
<dbReference type="InterPro" id="IPR000742">
    <property type="entry name" value="EGF"/>
</dbReference>
<evidence type="ECO:0000256" key="7">
    <source>
        <dbReference type="SAM" id="SignalP"/>
    </source>
</evidence>
<evidence type="ECO:0000256" key="1">
    <source>
        <dbReference type="ARBA" id="ARBA00022536"/>
    </source>
</evidence>
<evidence type="ECO:0000313" key="9">
    <source>
        <dbReference type="EMBL" id="CAF0941057.1"/>
    </source>
</evidence>
<dbReference type="SUPFAM" id="SSF57196">
    <property type="entry name" value="EGF/Laminin"/>
    <property type="match status" value="3"/>
</dbReference>
<accession>A0A814H5R0</accession>
<keyword evidence="11" id="KW-1185">Reference proteome</keyword>
<dbReference type="PANTHER" id="PTHR12916">
    <property type="entry name" value="CYTOCHROME C OXIDASE POLYPEPTIDE VIC-2"/>
    <property type="match status" value="1"/>
</dbReference>
<dbReference type="CDD" id="cd00054">
    <property type="entry name" value="EGF_CA"/>
    <property type="match status" value="1"/>
</dbReference>
<evidence type="ECO:0000256" key="5">
    <source>
        <dbReference type="PROSITE-ProRule" id="PRU00076"/>
    </source>
</evidence>
<name>A0A814H5R0_ADIRI</name>
<evidence type="ECO:0000313" key="10">
    <source>
        <dbReference type="EMBL" id="CAF1004779.1"/>
    </source>
</evidence>
<keyword evidence="6" id="KW-1133">Transmembrane helix</keyword>
<feature type="chain" id="PRO_5036224596" description="EGF-like domain-containing protein" evidence="7">
    <location>
        <begin position="29"/>
        <end position="566"/>
    </location>
</feature>
<feature type="domain" description="EGF-like" evidence="8">
    <location>
        <begin position="450"/>
        <end position="486"/>
    </location>
</feature>
<dbReference type="PROSITE" id="PS50026">
    <property type="entry name" value="EGF_3"/>
    <property type="match status" value="3"/>
</dbReference>
<dbReference type="SMART" id="SM00181">
    <property type="entry name" value="EGF"/>
    <property type="match status" value="3"/>
</dbReference>
<dbReference type="SMART" id="SM00179">
    <property type="entry name" value="EGF_CA"/>
    <property type="match status" value="1"/>
</dbReference>
<sequence length="566" mass="62687">MTDESTQHFLIFYTILILQFINIDFSQGLNLTCPKWNASNKTVIFGNSSNAPGNDDYSLDLNVTGLDINKNNGDIAILDDKNGRVIVFNGSNSSDIFVILLSASNYTSFSTIGYSPSSIAYGFNNSLYISDGTSTELFRLDYPLNYGINGTKILDRNNGSIISLNSTSGGLCVDNIDKSIYIVQGKQICQYTFSSGNLTNSTYQINNPQSIVMNENQSLFVYDADNKSIKMFTFNSSYDITLPFNKTPVVALSVHSVNILVITVSNGIYLFDITNNHTIYALQNLNSSSTGFHNAIIDDNDNLIVSESNTIVSYPIYQECPEITTEITTETTTTTTNKAGTTTPSILTGFNPIDNCSSGHFGWNCSFSNNVCTQTEPCLNDARCNDTNQTNSLGYSCECSMGYNGTQCQNDYRLCKNYTCFARGNCWIKDNVTFVCNCSSGYTGEHCELSVDYCANVTCQNQGVCLSEHSTYLCQCLSGFYGEFCEKQETSAIVRAYATKSLGFVAILMMCSIIGFILGMDLLKYVLKIDPVKTHRYNIRKARIHTLKKTKQKVKPKCIQRVSYVP</sequence>
<feature type="disulfide bond" evidence="5">
    <location>
        <begin position="399"/>
        <end position="408"/>
    </location>
</feature>
<evidence type="ECO:0000256" key="2">
    <source>
        <dbReference type="ARBA" id="ARBA00022729"/>
    </source>
</evidence>
<dbReference type="SUPFAM" id="SSF63825">
    <property type="entry name" value="YWTD domain"/>
    <property type="match status" value="1"/>
</dbReference>
<comment type="caution">
    <text evidence="5">Lacks conserved residue(s) required for the propagation of feature annotation.</text>
</comment>
<dbReference type="Gene3D" id="2.10.25.10">
    <property type="entry name" value="Laminin"/>
    <property type="match status" value="3"/>
</dbReference>
<evidence type="ECO:0000313" key="11">
    <source>
        <dbReference type="Proteomes" id="UP000663828"/>
    </source>
</evidence>
<evidence type="ECO:0000256" key="3">
    <source>
        <dbReference type="ARBA" id="ARBA00022737"/>
    </source>
</evidence>
<keyword evidence="6" id="KW-0472">Membrane</keyword>
<gene>
    <name evidence="10" type="ORF">EDS130_LOCUS15070</name>
    <name evidence="9" type="ORF">XAT740_LOCUS10119</name>
</gene>
<evidence type="ECO:0000313" key="12">
    <source>
        <dbReference type="Proteomes" id="UP000663852"/>
    </source>
</evidence>
<dbReference type="InterPro" id="IPR011042">
    <property type="entry name" value="6-blade_b-propeller_TolB-like"/>
</dbReference>